<keyword evidence="2" id="KW-1185">Reference proteome</keyword>
<accession>A0ACB8T9A2</accession>
<name>A0ACB8T9A2_9AGAM</name>
<protein>
    <submittedName>
        <fullName evidence="1">Uncharacterized protein</fullName>
    </submittedName>
</protein>
<proteinExistence type="predicted"/>
<gene>
    <name evidence="1" type="ORF">BV25DRAFT_1836679</name>
</gene>
<evidence type="ECO:0000313" key="1">
    <source>
        <dbReference type="EMBL" id="KAI0064832.1"/>
    </source>
</evidence>
<reference evidence="1" key="2">
    <citation type="journal article" date="2022" name="New Phytol.">
        <title>Evolutionary transition to the ectomycorrhizal habit in the genomes of a hyperdiverse lineage of mushroom-forming fungi.</title>
        <authorList>
            <person name="Looney B."/>
            <person name="Miyauchi S."/>
            <person name="Morin E."/>
            <person name="Drula E."/>
            <person name="Courty P.E."/>
            <person name="Kohler A."/>
            <person name="Kuo A."/>
            <person name="LaButti K."/>
            <person name="Pangilinan J."/>
            <person name="Lipzen A."/>
            <person name="Riley R."/>
            <person name="Andreopoulos W."/>
            <person name="He G."/>
            <person name="Johnson J."/>
            <person name="Nolan M."/>
            <person name="Tritt A."/>
            <person name="Barry K.W."/>
            <person name="Grigoriev I.V."/>
            <person name="Nagy L.G."/>
            <person name="Hibbett D."/>
            <person name="Henrissat B."/>
            <person name="Matheny P.B."/>
            <person name="Labbe J."/>
            <person name="Martin F.M."/>
        </authorList>
    </citation>
    <scope>NUCLEOTIDE SEQUENCE</scope>
    <source>
        <strain evidence="1">HHB10654</strain>
    </source>
</reference>
<sequence length="213" mass="22532">MRSFISAAFLASAFLASAVSAAVPETVNGHTPNPDRCPSAKVVSATSHPAVGGGNLTIAHFACDHSSAPVTRNFGRFASARATTLEHESRDQSECTEAKECKCGESCVQTCTKTTSLAPTQSNCNNIAESIDILATPNGIGQTFFVDANNSVLLFFSDCEWEWDNISKNTIEYCWDDFVNTEAAIETSCLGSGSTGGVCKSVGNDFQLSFAFA</sequence>
<dbReference type="EMBL" id="MU277197">
    <property type="protein sequence ID" value="KAI0064832.1"/>
    <property type="molecule type" value="Genomic_DNA"/>
</dbReference>
<organism evidence="1 2">
    <name type="scientific">Artomyces pyxidatus</name>
    <dbReference type="NCBI Taxonomy" id="48021"/>
    <lineage>
        <taxon>Eukaryota</taxon>
        <taxon>Fungi</taxon>
        <taxon>Dikarya</taxon>
        <taxon>Basidiomycota</taxon>
        <taxon>Agaricomycotina</taxon>
        <taxon>Agaricomycetes</taxon>
        <taxon>Russulales</taxon>
        <taxon>Auriscalpiaceae</taxon>
        <taxon>Artomyces</taxon>
    </lineage>
</organism>
<comment type="caution">
    <text evidence="1">The sequence shown here is derived from an EMBL/GenBank/DDBJ whole genome shotgun (WGS) entry which is preliminary data.</text>
</comment>
<evidence type="ECO:0000313" key="2">
    <source>
        <dbReference type="Proteomes" id="UP000814140"/>
    </source>
</evidence>
<dbReference type="Proteomes" id="UP000814140">
    <property type="component" value="Unassembled WGS sequence"/>
</dbReference>
<reference evidence="1" key="1">
    <citation type="submission" date="2021-03" db="EMBL/GenBank/DDBJ databases">
        <authorList>
            <consortium name="DOE Joint Genome Institute"/>
            <person name="Ahrendt S."/>
            <person name="Looney B.P."/>
            <person name="Miyauchi S."/>
            <person name="Morin E."/>
            <person name="Drula E."/>
            <person name="Courty P.E."/>
            <person name="Chicoki N."/>
            <person name="Fauchery L."/>
            <person name="Kohler A."/>
            <person name="Kuo A."/>
            <person name="Labutti K."/>
            <person name="Pangilinan J."/>
            <person name="Lipzen A."/>
            <person name="Riley R."/>
            <person name="Andreopoulos W."/>
            <person name="He G."/>
            <person name="Johnson J."/>
            <person name="Barry K.W."/>
            <person name="Grigoriev I.V."/>
            <person name="Nagy L."/>
            <person name="Hibbett D."/>
            <person name="Henrissat B."/>
            <person name="Matheny P.B."/>
            <person name="Labbe J."/>
            <person name="Martin F."/>
        </authorList>
    </citation>
    <scope>NUCLEOTIDE SEQUENCE</scope>
    <source>
        <strain evidence="1">HHB10654</strain>
    </source>
</reference>